<dbReference type="Proteomes" id="UP001201812">
    <property type="component" value="Unassembled WGS sequence"/>
</dbReference>
<evidence type="ECO:0000256" key="1">
    <source>
        <dbReference type="ARBA" id="ARBA00004141"/>
    </source>
</evidence>
<feature type="transmembrane region" description="Helical" evidence="10">
    <location>
        <begin position="53"/>
        <end position="74"/>
    </location>
</feature>
<keyword evidence="3" id="KW-0001">2Fe-2S</keyword>
<dbReference type="Gene3D" id="2.102.10.10">
    <property type="entry name" value="Rieske [2Fe-2S] iron-sulphur domain"/>
    <property type="match status" value="1"/>
</dbReference>
<protein>
    <submittedName>
        <fullName evidence="12">Ferric reductase like transmembrane component domain-containing protein</fullName>
    </submittedName>
</protein>
<dbReference type="PANTHER" id="PTHR21496:SF0">
    <property type="entry name" value="RIESKE DOMAIN-CONTAINING PROTEIN"/>
    <property type="match status" value="1"/>
</dbReference>
<dbReference type="CDD" id="cd03467">
    <property type="entry name" value="Rieske"/>
    <property type="match status" value="1"/>
</dbReference>
<gene>
    <name evidence="12" type="ORF">DdX_21520</name>
</gene>
<keyword evidence="7" id="KW-0411">Iron-sulfur</keyword>
<keyword evidence="5 10" id="KW-1133">Transmembrane helix</keyword>
<organism evidence="12 13">
    <name type="scientific">Ditylenchus destructor</name>
    <dbReference type="NCBI Taxonomy" id="166010"/>
    <lineage>
        <taxon>Eukaryota</taxon>
        <taxon>Metazoa</taxon>
        <taxon>Ecdysozoa</taxon>
        <taxon>Nematoda</taxon>
        <taxon>Chromadorea</taxon>
        <taxon>Rhabditida</taxon>
        <taxon>Tylenchina</taxon>
        <taxon>Tylenchomorpha</taxon>
        <taxon>Sphaerularioidea</taxon>
        <taxon>Anguinidae</taxon>
        <taxon>Anguininae</taxon>
        <taxon>Ditylenchus</taxon>
    </lineage>
</organism>
<dbReference type="InterPro" id="IPR036922">
    <property type="entry name" value="Rieske_2Fe-2S_sf"/>
</dbReference>
<feature type="domain" description="Rieske" evidence="11">
    <location>
        <begin position="200"/>
        <end position="268"/>
    </location>
</feature>
<evidence type="ECO:0000256" key="9">
    <source>
        <dbReference type="ARBA" id="ARBA00034078"/>
    </source>
</evidence>
<feature type="transmembrane region" description="Helical" evidence="10">
    <location>
        <begin position="94"/>
        <end position="115"/>
    </location>
</feature>
<accession>A0AAD4MFN9</accession>
<evidence type="ECO:0000256" key="3">
    <source>
        <dbReference type="ARBA" id="ARBA00022714"/>
    </source>
</evidence>
<dbReference type="EMBL" id="JAKKPZ010000844">
    <property type="protein sequence ID" value="KAI1691964.1"/>
    <property type="molecule type" value="Genomic_DNA"/>
</dbReference>
<evidence type="ECO:0000256" key="10">
    <source>
        <dbReference type="SAM" id="Phobius"/>
    </source>
</evidence>
<feature type="transmembrane region" description="Helical" evidence="10">
    <location>
        <begin position="16"/>
        <end position="33"/>
    </location>
</feature>
<evidence type="ECO:0000256" key="5">
    <source>
        <dbReference type="ARBA" id="ARBA00022989"/>
    </source>
</evidence>
<evidence type="ECO:0000259" key="11">
    <source>
        <dbReference type="PROSITE" id="PS51296"/>
    </source>
</evidence>
<dbReference type="InterPro" id="IPR013130">
    <property type="entry name" value="Fe3_Rdtase_TM_dom"/>
</dbReference>
<sequence length="287" mass="31231">MLSSALRDVDLPTQRMRAFGSLALLMLTIVLAIGPLSRIDTRFLPLLYNRRHFGVMTAIIAMTHAYYVLGWYFSFSPTPPLTALLTSNTSFTSVVGFPFELFGVFALIILAVLAVTSHDFWLSFLTPPLWKAIHMSVYFAYAAIILHVALGALLDRRDLALGFLALGGLMMLCTLHLIAGRRETSIDDAACAEAAEEPWIVVGDLSEIAEGRAIIGAAPGGERIAIFRSKGGLSAVSNVCSHQNGPVGEGKVVLGFITCPWHGYQYRPRMAARRRRSESASANIACN</sequence>
<feature type="transmembrane region" description="Helical" evidence="10">
    <location>
        <begin position="160"/>
        <end position="179"/>
    </location>
</feature>
<keyword evidence="4" id="KW-0479">Metal-binding</keyword>
<dbReference type="PROSITE" id="PS51296">
    <property type="entry name" value="RIESKE"/>
    <property type="match status" value="1"/>
</dbReference>
<evidence type="ECO:0000256" key="2">
    <source>
        <dbReference type="ARBA" id="ARBA00022692"/>
    </source>
</evidence>
<evidence type="ECO:0000256" key="4">
    <source>
        <dbReference type="ARBA" id="ARBA00022723"/>
    </source>
</evidence>
<name>A0AAD4MFN9_9BILA</name>
<dbReference type="GO" id="GO:0016020">
    <property type="term" value="C:membrane"/>
    <property type="evidence" value="ECO:0007669"/>
    <property type="project" value="UniProtKB-SubCell"/>
</dbReference>
<dbReference type="SUPFAM" id="SSF50022">
    <property type="entry name" value="ISP domain"/>
    <property type="match status" value="1"/>
</dbReference>
<dbReference type="GO" id="GO:0051537">
    <property type="term" value="F:2 iron, 2 sulfur cluster binding"/>
    <property type="evidence" value="ECO:0007669"/>
    <property type="project" value="UniProtKB-KW"/>
</dbReference>
<dbReference type="Pfam" id="PF01794">
    <property type="entry name" value="Ferric_reduct"/>
    <property type="match status" value="1"/>
</dbReference>
<evidence type="ECO:0000313" key="13">
    <source>
        <dbReference type="Proteomes" id="UP001201812"/>
    </source>
</evidence>
<dbReference type="InterPro" id="IPR017941">
    <property type="entry name" value="Rieske_2Fe-2S"/>
</dbReference>
<dbReference type="AlphaFoldDB" id="A0AAD4MFN9"/>
<comment type="caution">
    <text evidence="12">The sequence shown here is derived from an EMBL/GenBank/DDBJ whole genome shotgun (WGS) entry which is preliminary data.</text>
</comment>
<comment type="cofactor">
    <cofactor evidence="9">
        <name>[2Fe-2S] cluster</name>
        <dbReference type="ChEBI" id="CHEBI:190135"/>
    </cofactor>
</comment>
<evidence type="ECO:0000256" key="8">
    <source>
        <dbReference type="ARBA" id="ARBA00023136"/>
    </source>
</evidence>
<dbReference type="PANTHER" id="PTHR21496">
    <property type="entry name" value="FERREDOXIN-RELATED"/>
    <property type="match status" value="1"/>
</dbReference>
<keyword evidence="6" id="KW-0408">Iron</keyword>
<dbReference type="Pfam" id="PF00355">
    <property type="entry name" value="Rieske"/>
    <property type="match status" value="1"/>
</dbReference>
<proteinExistence type="predicted"/>
<dbReference type="GO" id="GO:0046872">
    <property type="term" value="F:metal ion binding"/>
    <property type="evidence" value="ECO:0007669"/>
    <property type="project" value="UniProtKB-KW"/>
</dbReference>
<evidence type="ECO:0000313" key="12">
    <source>
        <dbReference type="EMBL" id="KAI1691964.1"/>
    </source>
</evidence>
<keyword evidence="2 10" id="KW-0812">Transmembrane</keyword>
<comment type="subcellular location">
    <subcellularLocation>
        <location evidence="1">Membrane</location>
        <topology evidence="1">Multi-pass membrane protein</topology>
    </subcellularLocation>
</comment>
<keyword evidence="8 10" id="KW-0472">Membrane</keyword>
<evidence type="ECO:0000256" key="6">
    <source>
        <dbReference type="ARBA" id="ARBA00023004"/>
    </source>
</evidence>
<keyword evidence="13" id="KW-1185">Reference proteome</keyword>
<reference evidence="12" key="1">
    <citation type="submission" date="2022-01" db="EMBL/GenBank/DDBJ databases">
        <title>Genome Sequence Resource for Two Populations of Ditylenchus destructor, the Migratory Endoparasitic Phytonematode.</title>
        <authorList>
            <person name="Zhang H."/>
            <person name="Lin R."/>
            <person name="Xie B."/>
        </authorList>
    </citation>
    <scope>NUCLEOTIDE SEQUENCE</scope>
    <source>
        <strain evidence="12">BazhouSP</strain>
    </source>
</reference>
<evidence type="ECO:0000256" key="7">
    <source>
        <dbReference type="ARBA" id="ARBA00023014"/>
    </source>
</evidence>
<feature type="transmembrane region" description="Helical" evidence="10">
    <location>
        <begin position="136"/>
        <end position="154"/>
    </location>
</feature>